<feature type="compositionally biased region" description="Low complexity" evidence="1">
    <location>
        <begin position="101"/>
        <end position="167"/>
    </location>
</feature>
<dbReference type="InterPro" id="IPR011250">
    <property type="entry name" value="OMP/PagP_B-barrel"/>
</dbReference>
<reference evidence="3" key="1">
    <citation type="journal article" date="2015" name="Genome Announc.">
        <title>Draft Genome Sequence of Tolypothrix boutellei Strain VB521301.</title>
        <authorList>
            <person name="Chandrababunaidu M.M."/>
            <person name="Singh D."/>
            <person name="Sen D."/>
            <person name="Bhan S."/>
            <person name="Das S."/>
            <person name="Gupta A."/>
            <person name="Adhikary S.P."/>
            <person name="Tripathy S."/>
        </authorList>
    </citation>
    <scope>NUCLEOTIDE SEQUENCE</scope>
    <source>
        <strain evidence="3">VB521301</strain>
    </source>
</reference>
<gene>
    <name evidence="3" type="ORF">DA73_0400005240</name>
</gene>
<evidence type="ECO:0000313" key="4">
    <source>
        <dbReference type="Proteomes" id="UP000029738"/>
    </source>
</evidence>
<keyword evidence="4" id="KW-1185">Reference proteome</keyword>
<dbReference type="SUPFAM" id="SSF56925">
    <property type="entry name" value="OMPA-like"/>
    <property type="match status" value="1"/>
</dbReference>
<dbReference type="OrthoDB" id="509458at2"/>
<proteinExistence type="predicted"/>
<dbReference type="RefSeq" id="WP_050046403.1">
    <property type="nucleotide sequence ID" value="NZ_JHEG04000001.1"/>
</dbReference>
<evidence type="ECO:0000256" key="2">
    <source>
        <dbReference type="SAM" id="SignalP"/>
    </source>
</evidence>
<feature type="region of interest" description="Disordered" evidence="1">
    <location>
        <begin position="100"/>
        <end position="181"/>
    </location>
</feature>
<dbReference type="Proteomes" id="UP000029738">
    <property type="component" value="Unassembled WGS sequence"/>
</dbReference>
<reference evidence="3" key="2">
    <citation type="submission" date="2019-11" db="EMBL/GenBank/DDBJ databases">
        <title>Improved Assembly of Tolypothrix boutellei genome.</title>
        <authorList>
            <person name="Sarangi A.N."/>
            <person name="Mukherjee M."/>
            <person name="Ghosh S."/>
            <person name="Singh D."/>
            <person name="Das A."/>
            <person name="Kant S."/>
            <person name="Prusty A."/>
            <person name="Tripathy S."/>
        </authorList>
    </citation>
    <scope>NUCLEOTIDE SEQUENCE</scope>
    <source>
        <strain evidence="3">VB521301</strain>
    </source>
</reference>
<dbReference type="EMBL" id="JHEG04000001">
    <property type="protein sequence ID" value="KAF3884928.1"/>
    <property type="molecule type" value="Genomic_DNA"/>
</dbReference>
<evidence type="ECO:0000256" key="1">
    <source>
        <dbReference type="SAM" id="MobiDB-lite"/>
    </source>
</evidence>
<feature type="compositionally biased region" description="Polar residues" evidence="1">
    <location>
        <begin position="168"/>
        <end position="179"/>
    </location>
</feature>
<accession>A0A8S9SYJ8</accession>
<keyword evidence="2" id="KW-0732">Signal</keyword>
<evidence type="ECO:0000313" key="3">
    <source>
        <dbReference type="EMBL" id="KAF3884928.1"/>
    </source>
</evidence>
<evidence type="ECO:0008006" key="5">
    <source>
        <dbReference type="Google" id="ProtNLM"/>
    </source>
</evidence>
<comment type="caution">
    <text evidence="3">The sequence shown here is derived from an EMBL/GenBank/DDBJ whole genome shotgun (WGS) entry which is preliminary data.</text>
</comment>
<dbReference type="AlphaFoldDB" id="A0A8S9SYJ8"/>
<name>A0A8S9SYJ8_9CYAN</name>
<sequence length="313" mass="31428">MRTSFLLSLAILPIVFSSGLSARAETAKSANSRAIASVENQKLSFPKTAPQSNSTTTLAQPVSPIAVNSAAKPIPGKALTSASALLAKPSKSVVPTMAQADTTTPGTITPGQTIPGTTTPDTTTPGTTTPDTTTPGQTIPDTTTPDTTTPGQTIPGTTTPGRTTPDTNGVSPGRSTRSGPSYFGIGGNIGLGSGDTALGEGSFAIFSKLGLARSFSVRPSLYVSDDPTLLIPVTYDLLPIGVPGGGRFSVAPYLGAGAAISFGDDTSVDFLVTGGVDVPLTPQFTATAAVNVTAFDNTAVGLVIGVGYNFSGF</sequence>
<feature type="signal peptide" evidence="2">
    <location>
        <begin position="1"/>
        <end position="22"/>
    </location>
</feature>
<feature type="chain" id="PRO_5035732307" description="Outer membrane protein beta-barrel domain-containing protein" evidence="2">
    <location>
        <begin position="23"/>
        <end position="313"/>
    </location>
</feature>
<protein>
    <recommendedName>
        <fullName evidence="5">Outer membrane protein beta-barrel domain-containing protein</fullName>
    </recommendedName>
</protein>
<organism evidence="3 4">
    <name type="scientific">Tolypothrix bouteillei VB521301</name>
    <dbReference type="NCBI Taxonomy" id="1479485"/>
    <lineage>
        <taxon>Bacteria</taxon>
        <taxon>Bacillati</taxon>
        <taxon>Cyanobacteriota</taxon>
        <taxon>Cyanophyceae</taxon>
        <taxon>Nostocales</taxon>
        <taxon>Tolypothrichaceae</taxon>
        <taxon>Tolypothrix</taxon>
    </lineage>
</organism>